<evidence type="ECO:0000313" key="4">
    <source>
        <dbReference type="Proteomes" id="UP001221757"/>
    </source>
</evidence>
<feature type="chain" id="PRO_5042109532" evidence="2">
    <location>
        <begin position="17"/>
        <end position="234"/>
    </location>
</feature>
<evidence type="ECO:0000313" key="3">
    <source>
        <dbReference type="EMBL" id="KAJ7683234.1"/>
    </source>
</evidence>
<comment type="caution">
    <text evidence="3">The sequence shown here is derived from an EMBL/GenBank/DDBJ whole genome shotgun (WGS) entry which is preliminary data.</text>
</comment>
<feature type="region of interest" description="Disordered" evidence="1">
    <location>
        <begin position="168"/>
        <end position="202"/>
    </location>
</feature>
<dbReference type="Proteomes" id="UP001221757">
    <property type="component" value="Unassembled WGS sequence"/>
</dbReference>
<keyword evidence="4" id="KW-1185">Reference proteome</keyword>
<accession>A0AAD7D839</accession>
<reference evidence="3" key="1">
    <citation type="submission" date="2023-03" db="EMBL/GenBank/DDBJ databases">
        <title>Massive genome expansion in bonnet fungi (Mycena s.s.) driven by repeated elements and novel gene families across ecological guilds.</title>
        <authorList>
            <consortium name="Lawrence Berkeley National Laboratory"/>
            <person name="Harder C.B."/>
            <person name="Miyauchi S."/>
            <person name="Viragh M."/>
            <person name="Kuo A."/>
            <person name="Thoen E."/>
            <person name="Andreopoulos B."/>
            <person name="Lu D."/>
            <person name="Skrede I."/>
            <person name="Drula E."/>
            <person name="Henrissat B."/>
            <person name="Morin E."/>
            <person name="Kohler A."/>
            <person name="Barry K."/>
            <person name="LaButti K."/>
            <person name="Morin E."/>
            <person name="Salamov A."/>
            <person name="Lipzen A."/>
            <person name="Mereny Z."/>
            <person name="Hegedus B."/>
            <person name="Baldrian P."/>
            <person name="Stursova M."/>
            <person name="Weitz H."/>
            <person name="Taylor A."/>
            <person name="Grigoriev I.V."/>
            <person name="Nagy L.G."/>
            <person name="Martin F."/>
            <person name="Kauserud H."/>
        </authorList>
    </citation>
    <scope>NUCLEOTIDE SEQUENCE</scope>
    <source>
        <strain evidence="3">CBHHK067</strain>
    </source>
</reference>
<keyword evidence="2" id="KW-0732">Signal</keyword>
<feature type="signal peptide" evidence="2">
    <location>
        <begin position="1"/>
        <end position="16"/>
    </location>
</feature>
<protein>
    <submittedName>
        <fullName evidence="3">Uncharacterized protein</fullName>
    </submittedName>
</protein>
<gene>
    <name evidence="3" type="ORF">B0H17DRAFT_42370</name>
</gene>
<evidence type="ECO:0000256" key="1">
    <source>
        <dbReference type="SAM" id="MobiDB-lite"/>
    </source>
</evidence>
<name>A0AAD7D839_MYCRO</name>
<dbReference type="EMBL" id="JARKIE010000110">
    <property type="protein sequence ID" value="KAJ7683234.1"/>
    <property type="molecule type" value="Genomic_DNA"/>
</dbReference>
<dbReference type="AlphaFoldDB" id="A0AAD7D839"/>
<proteinExistence type="predicted"/>
<evidence type="ECO:0000256" key="2">
    <source>
        <dbReference type="SAM" id="SignalP"/>
    </source>
</evidence>
<feature type="compositionally biased region" description="Basic and acidic residues" evidence="1">
    <location>
        <begin position="192"/>
        <end position="202"/>
    </location>
</feature>
<sequence length="234" mass="26540">MYLVLTLACAPPLSLSHTYLALALNPCSALAIYVPLSTIFLRTHHHLDRIHHDMHPHLRIHHHPPHIYYIAHPHLPACTCTPGLCRYLSVQEKNLHPASFRFIQSQRNISFHPSTRLHTFFLAYFIQDFWRLAPLAPPSGRPPDAGAKNRARHVNFICYVQPRMSHRDAHSARSGRHGPIDLFAEPNSPLRADSDASRQTEKERLTSCASRLMLLDLIFDLSLSLSVASPISTH</sequence>
<organism evidence="3 4">
    <name type="scientific">Mycena rosella</name>
    <name type="common">Pink bonnet</name>
    <name type="synonym">Agaricus rosellus</name>
    <dbReference type="NCBI Taxonomy" id="1033263"/>
    <lineage>
        <taxon>Eukaryota</taxon>
        <taxon>Fungi</taxon>
        <taxon>Dikarya</taxon>
        <taxon>Basidiomycota</taxon>
        <taxon>Agaricomycotina</taxon>
        <taxon>Agaricomycetes</taxon>
        <taxon>Agaricomycetidae</taxon>
        <taxon>Agaricales</taxon>
        <taxon>Marasmiineae</taxon>
        <taxon>Mycenaceae</taxon>
        <taxon>Mycena</taxon>
    </lineage>
</organism>